<dbReference type="EMBL" id="CP003108">
    <property type="protein sequence ID" value="AET68943.1"/>
    <property type="molecule type" value="Genomic_DNA"/>
</dbReference>
<gene>
    <name evidence="6" type="ordered locus">Desor_3448</name>
</gene>
<dbReference type="InterPro" id="IPR012318">
    <property type="entry name" value="HTH_CRP"/>
</dbReference>
<dbReference type="Pfam" id="PF00027">
    <property type="entry name" value="cNMP_binding"/>
    <property type="match status" value="1"/>
</dbReference>
<dbReference type="SUPFAM" id="SSF46785">
    <property type="entry name" value="Winged helix' DNA-binding domain"/>
    <property type="match status" value="1"/>
</dbReference>
<dbReference type="AlphaFoldDB" id="G7WFS0"/>
<dbReference type="SMART" id="SM00419">
    <property type="entry name" value="HTH_CRP"/>
    <property type="match status" value="1"/>
</dbReference>
<dbReference type="PANTHER" id="PTHR24567:SF74">
    <property type="entry name" value="HTH-TYPE TRANSCRIPTIONAL REGULATOR ARCR"/>
    <property type="match status" value="1"/>
</dbReference>
<dbReference type="Proteomes" id="UP000006346">
    <property type="component" value="Chromosome"/>
</dbReference>
<dbReference type="OrthoDB" id="9798104at2"/>
<dbReference type="PROSITE" id="PS51063">
    <property type="entry name" value="HTH_CRP_2"/>
    <property type="match status" value="1"/>
</dbReference>
<dbReference type="HOGENOM" id="CLU_075053_3_2_9"/>
<dbReference type="InterPro" id="IPR014710">
    <property type="entry name" value="RmlC-like_jellyroll"/>
</dbReference>
<accession>G7WFS0</accession>
<evidence type="ECO:0000313" key="7">
    <source>
        <dbReference type="Proteomes" id="UP000006346"/>
    </source>
</evidence>
<dbReference type="InterPro" id="IPR018490">
    <property type="entry name" value="cNMP-bd_dom_sf"/>
</dbReference>
<reference evidence="7" key="1">
    <citation type="submission" date="2011-11" db="EMBL/GenBank/DDBJ databases">
        <title>Complete sequence of Desulfosporosinus orientis DSM 765.</title>
        <authorList>
            <person name="Lucas S."/>
            <person name="Han J."/>
            <person name="Lapidus A."/>
            <person name="Cheng J.-F."/>
            <person name="Goodwin L."/>
            <person name="Pitluck S."/>
            <person name="Peters L."/>
            <person name="Ovchinnikova G."/>
            <person name="Teshima H."/>
            <person name="Detter J.C."/>
            <person name="Han C."/>
            <person name="Tapia R."/>
            <person name="Land M."/>
            <person name="Hauser L."/>
            <person name="Kyrpides N."/>
            <person name="Ivanova N."/>
            <person name="Pagani I."/>
            <person name="Pester M."/>
            <person name="Spring S."/>
            <person name="Ollivier B."/>
            <person name="Rattei T."/>
            <person name="Klenk H.-P."/>
            <person name="Wagner M."/>
            <person name="Loy A."/>
            <person name="Woyke T."/>
        </authorList>
    </citation>
    <scope>NUCLEOTIDE SEQUENCE [LARGE SCALE GENOMIC DNA]</scope>
    <source>
        <strain evidence="7">ATCC 19365 / DSM 765 / NCIMB 8382 / VKM B-1628</strain>
    </source>
</reference>
<proteinExistence type="predicted"/>
<sequence length="224" mass="24945">MLNSEDLLRFALFSSLTTDDVAPLLPHFIERRYRRGQLLFVEGEVGSSVYFILTGQVKLSKTTLKGAKQLLDLCGPYDCLAEVLLLENGSYSSTAEVLQDSTLLVLNNELMPQLLQSNPALSVALIRSLSRQLRLAQEFTQILTNRSKAGILAALFLRLAHPAATPDQPIFLDASLTHKDLASMIGTSREYVNRAINGWKRSGIINQTNNRLEIIKPHELADWP</sequence>
<evidence type="ECO:0000256" key="1">
    <source>
        <dbReference type="ARBA" id="ARBA00023015"/>
    </source>
</evidence>
<dbReference type="PROSITE" id="PS50042">
    <property type="entry name" value="CNMP_BINDING_3"/>
    <property type="match status" value="1"/>
</dbReference>
<feature type="domain" description="HTH crp-type" evidence="5">
    <location>
        <begin position="146"/>
        <end position="218"/>
    </location>
</feature>
<protein>
    <submittedName>
        <fullName evidence="6">cAMP-binding protein</fullName>
    </submittedName>
</protein>
<dbReference type="PATRIC" id="fig|768706.3.peg.3474"/>
<keyword evidence="3" id="KW-0804">Transcription</keyword>
<dbReference type="Gene3D" id="1.10.10.10">
    <property type="entry name" value="Winged helix-like DNA-binding domain superfamily/Winged helix DNA-binding domain"/>
    <property type="match status" value="1"/>
</dbReference>
<keyword evidence="2" id="KW-0238">DNA-binding</keyword>
<dbReference type="CDD" id="cd00038">
    <property type="entry name" value="CAP_ED"/>
    <property type="match status" value="1"/>
</dbReference>
<dbReference type="STRING" id="768706.Desor_3448"/>
<dbReference type="GO" id="GO:0003677">
    <property type="term" value="F:DNA binding"/>
    <property type="evidence" value="ECO:0007669"/>
    <property type="project" value="UniProtKB-KW"/>
</dbReference>
<reference evidence="6 7" key="2">
    <citation type="journal article" date="2012" name="J. Bacteriol.">
        <title>Complete genome sequences of Desulfosporosinus orientis DSM765T, Desulfosporosinus youngiae DSM17734T, Desulfosporosinus meridiei DSM13257T, and Desulfosporosinus acidiphilus DSM22704T.</title>
        <authorList>
            <person name="Pester M."/>
            <person name="Brambilla E."/>
            <person name="Alazard D."/>
            <person name="Rattei T."/>
            <person name="Weinmaier T."/>
            <person name="Han J."/>
            <person name="Lucas S."/>
            <person name="Lapidus A."/>
            <person name="Cheng J.F."/>
            <person name="Goodwin L."/>
            <person name="Pitluck S."/>
            <person name="Peters L."/>
            <person name="Ovchinnikova G."/>
            <person name="Teshima H."/>
            <person name="Detter J.C."/>
            <person name="Han C.S."/>
            <person name="Tapia R."/>
            <person name="Land M.L."/>
            <person name="Hauser L."/>
            <person name="Kyrpides N.C."/>
            <person name="Ivanova N.N."/>
            <person name="Pagani I."/>
            <person name="Huntmann M."/>
            <person name="Wei C.L."/>
            <person name="Davenport K.W."/>
            <person name="Daligault H."/>
            <person name="Chain P.S."/>
            <person name="Chen A."/>
            <person name="Mavromatis K."/>
            <person name="Markowitz V."/>
            <person name="Szeto E."/>
            <person name="Mikhailova N."/>
            <person name="Pati A."/>
            <person name="Wagner M."/>
            <person name="Woyke T."/>
            <person name="Ollivier B."/>
            <person name="Klenk H.P."/>
            <person name="Spring S."/>
            <person name="Loy A."/>
        </authorList>
    </citation>
    <scope>NUCLEOTIDE SEQUENCE [LARGE SCALE GENOMIC DNA]</scope>
    <source>
        <strain evidence="7">ATCC 19365 / DSM 765 / NCIMB 8382 / VKM B-1628</strain>
    </source>
</reference>
<name>G7WFS0_DESOD</name>
<evidence type="ECO:0000256" key="2">
    <source>
        <dbReference type="ARBA" id="ARBA00023125"/>
    </source>
</evidence>
<dbReference type="GO" id="GO:0005829">
    <property type="term" value="C:cytosol"/>
    <property type="evidence" value="ECO:0007669"/>
    <property type="project" value="TreeGrafter"/>
</dbReference>
<dbReference type="SUPFAM" id="SSF51206">
    <property type="entry name" value="cAMP-binding domain-like"/>
    <property type="match status" value="1"/>
</dbReference>
<dbReference type="Gene3D" id="2.60.120.10">
    <property type="entry name" value="Jelly Rolls"/>
    <property type="match status" value="1"/>
</dbReference>
<evidence type="ECO:0000259" key="4">
    <source>
        <dbReference type="PROSITE" id="PS50042"/>
    </source>
</evidence>
<dbReference type="InterPro" id="IPR036388">
    <property type="entry name" value="WH-like_DNA-bd_sf"/>
</dbReference>
<dbReference type="SMART" id="SM00100">
    <property type="entry name" value="cNMP"/>
    <property type="match status" value="1"/>
</dbReference>
<dbReference type="Pfam" id="PF13545">
    <property type="entry name" value="HTH_Crp_2"/>
    <property type="match status" value="1"/>
</dbReference>
<keyword evidence="7" id="KW-1185">Reference proteome</keyword>
<dbReference type="GO" id="GO:0003700">
    <property type="term" value="F:DNA-binding transcription factor activity"/>
    <property type="evidence" value="ECO:0007669"/>
    <property type="project" value="TreeGrafter"/>
</dbReference>
<dbReference type="InterPro" id="IPR036390">
    <property type="entry name" value="WH_DNA-bd_sf"/>
</dbReference>
<evidence type="ECO:0000256" key="3">
    <source>
        <dbReference type="ARBA" id="ARBA00023163"/>
    </source>
</evidence>
<evidence type="ECO:0000259" key="5">
    <source>
        <dbReference type="PROSITE" id="PS51063"/>
    </source>
</evidence>
<organism evidence="6 7">
    <name type="scientific">Desulfosporosinus orientis (strain ATCC 19365 / DSM 765 / NCIMB 8382 / VKM B-1628 / Singapore I)</name>
    <name type="common">Desulfotomaculum orientis</name>
    <dbReference type="NCBI Taxonomy" id="768706"/>
    <lineage>
        <taxon>Bacteria</taxon>
        <taxon>Bacillati</taxon>
        <taxon>Bacillota</taxon>
        <taxon>Clostridia</taxon>
        <taxon>Eubacteriales</taxon>
        <taxon>Desulfitobacteriaceae</taxon>
        <taxon>Desulfosporosinus</taxon>
    </lineage>
</organism>
<evidence type="ECO:0000313" key="6">
    <source>
        <dbReference type="EMBL" id="AET68943.1"/>
    </source>
</evidence>
<dbReference type="eggNOG" id="COG0664">
    <property type="taxonomic scope" value="Bacteria"/>
</dbReference>
<dbReference type="PANTHER" id="PTHR24567">
    <property type="entry name" value="CRP FAMILY TRANSCRIPTIONAL REGULATORY PROTEIN"/>
    <property type="match status" value="1"/>
</dbReference>
<dbReference type="RefSeq" id="WP_014185751.1">
    <property type="nucleotide sequence ID" value="NC_016584.1"/>
</dbReference>
<dbReference type="InterPro" id="IPR000595">
    <property type="entry name" value="cNMP-bd_dom"/>
</dbReference>
<dbReference type="InterPro" id="IPR050397">
    <property type="entry name" value="Env_Response_Regulators"/>
</dbReference>
<keyword evidence="1" id="KW-0805">Transcription regulation</keyword>
<feature type="domain" description="Cyclic nucleotide-binding" evidence="4">
    <location>
        <begin position="12"/>
        <end position="132"/>
    </location>
</feature>
<dbReference type="KEGG" id="dor:Desor_3448"/>